<dbReference type="SUPFAM" id="SSF56112">
    <property type="entry name" value="Protein kinase-like (PK-like)"/>
    <property type="match status" value="1"/>
</dbReference>
<dbReference type="SMART" id="SM00220">
    <property type="entry name" value="S_TKc"/>
    <property type="match status" value="1"/>
</dbReference>
<feature type="transmembrane region" description="Helical" evidence="1">
    <location>
        <begin position="1642"/>
        <end position="1668"/>
    </location>
</feature>
<dbReference type="InterPro" id="IPR029069">
    <property type="entry name" value="HotDog_dom_sf"/>
</dbReference>
<dbReference type="Pfam" id="PF00069">
    <property type="entry name" value="Pkinase"/>
    <property type="match status" value="1"/>
</dbReference>
<dbReference type="InterPro" id="IPR000742">
    <property type="entry name" value="EGF"/>
</dbReference>
<keyword evidence="1" id="KW-0812">Transmembrane</keyword>
<dbReference type="InterPro" id="IPR006683">
    <property type="entry name" value="Thioestr_dom"/>
</dbReference>
<dbReference type="SMART" id="SM00181">
    <property type="entry name" value="EGF"/>
    <property type="match status" value="7"/>
</dbReference>
<dbReference type="SUPFAM" id="SSF57184">
    <property type="entry name" value="Growth factor receptor domain"/>
    <property type="match status" value="7"/>
</dbReference>
<dbReference type="InterPro" id="IPR011009">
    <property type="entry name" value="Kinase-like_dom_sf"/>
</dbReference>
<dbReference type="InterPro" id="IPR006212">
    <property type="entry name" value="Furin_repeat"/>
</dbReference>
<dbReference type="GO" id="GO:0005524">
    <property type="term" value="F:ATP binding"/>
    <property type="evidence" value="ECO:0007669"/>
    <property type="project" value="InterPro"/>
</dbReference>
<evidence type="ECO:0000313" key="4">
    <source>
        <dbReference type="Proteomes" id="UP000030693"/>
    </source>
</evidence>
<dbReference type="CDD" id="cd00064">
    <property type="entry name" value="FU"/>
    <property type="match status" value="6"/>
</dbReference>
<dbReference type="GeneID" id="20527966"/>
<keyword evidence="3" id="KW-0418">Kinase</keyword>
<feature type="domain" description="Protein kinase" evidence="2">
    <location>
        <begin position="1712"/>
        <end position="1995"/>
    </location>
</feature>
<dbReference type="Gene3D" id="2.10.220.10">
    <property type="entry name" value="Hormone Receptor, Insulin-like Growth Factor Receptor 1, Chain A, domain 2"/>
    <property type="match status" value="9"/>
</dbReference>
<dbReference type="eggNOG" id="KOG3525">
    <property type="taxonomic scope" value="Eukaryota"/>
</dbReference>
<dbReference type="PANTHER" id="PTHR45756:SF1">
    <property type="entry name" value="PROTEIN KINASE DOMAIN CONTAINING PROTEIN"/>
    <property type="match status" value="1"/>
</dbReference>
<dbReference type="Gene3D" id="1.10.510.10">
    <property type="entry name" value="Transferase(Phosphotransferase) domain 1"/>
    <property type="match status" value="1"/>
</dbReference>
<dbReference type="PANTHER" id="PTHR45756">
    <property type="entry name" value="PALMITOYLTRANSFERASE"/>
    <property type="match status" value="1"/>
</dbReference>
<dbReference type="InterPro" id="IPR009030">
    <property type="entry name" value="Growth_fac_rcpt_cys_sf"/>
</dbReference>
<keyword evidence="3" id="KW-0808">Transferase</keyword>
<dbReference type="RefSeq" id="XP_009495402.1">
    <property type="nucleotide sequence ID" value="XM_009497127.1"/>
</dbReference>
<dbReference type="CDD" id="cd14014">
    <property type="entry name" value="STKc_PknB_like"/>
    <property type="match status" value="1"/>
</dbReference>
<gene>
    <name evidence="3" type="ORF">H696_03241</name>
</gene>
<dbReference type="InterPro" id="IPR053215">
    <property type="entry name" value="TKL_Ser/Thr_kinase"/>
</dbReference>
<dbReference type="PROSITE" id="PS50011">
    <property type="entry name" value="PROTEIN_KINASE_DOM"/>
    <property type="match status" value="1"/>
</dbReference>
<dbReference type="GO" id="GO:0004672">
    <property type="term" value="F:protein kinase activity"/>
    <property type="evidence" value="ECO:0007669"/>
    <property type="project" value="InterPro"/>
</dbReference>
<dbReference type="EMBL" id="KB932205">
    <property type="protein sequence ID" value="KCV69796.1"/>
    <property type="molecule type" value="Genomic_DNA"/>
</dbReference>
<dbReference type="InterPro" id="IPR000719">
    <property type="entry name" value="Prot_kinase_dom"/>
</dbReference>
<sequence length="1998" mass="208906">MDTTAGIAAWRHCQAHIVTISAQAIDFRRTVGVGEVLTSSAKIVFAGGLGVAAPPPPPPALMHRAGGLRRGPAHPVAIWVLVNALVLAIGWLGPVVSADEYLYQLPWSMADSSSPMEIGHPIQGDVSAATQFWAHHMLWVYKQEADLGTFTETRLGPIFSATPRHRLQPNVFSDAMQPALLPSQSQLPGAIFQQSDRLIVWQQSSEPVDLVLDSVSRLLASVARADSSSVHLLLESTGLALTLVVADGTAPVTPISMSLPLTLDPTHPLSVVTDGTGDRFFLGISSGVLVATVSPLKEVIQVSQFSEPVERLLSTRLTSVNQLDLVVLSQGGQLDICLDMQSDHTCATTVTGPLPESATPANVHFLNLPPAESLQPAGRLLLVDRATQRLWATHQLVSGAALTWTRIHLPNFFGDWANLRLLHLRVPPSPAGSHRLVVATKMDIFLDHQAMGCGVDPTIMCGPTYNHMYDLLPRGWGCTTFNFLSPLHPSGRLCAGCQPGHTTAMVGATQAPPCQPCVIAGCHSCTTSHCLVCNHDLLLVENPTSGETSCVASCPPGFRQHGQACFPVLSSRKLGLDVVLDPIRELDGTSNNSIAGLARTYLTLENSSLTLTRAMVTARDPTSLLALLPERSTMAIIHNGLGDHANTRALVLTSNPPAGRKLTSLLEMGLTVLPDGHVQLQWFFCQADGSLFSMVLGCDLPPGGGDSCEPSFSQPASITLQGACQQIHPLDESHAVVQTSGGSLLIGLRLQGAAYVTREIPATIGSPVLLPPLAQDSRGPWLLSGFLNSSQLHLMGLVFDADPRLRSLPGPALGLNPFDQGGRPVILPTGRPLHPVEGLFSWLEDGPLGRGTVNWMARVAPLGRAAQGLTDNQASTTLHLAGLSAEDGSRLADQIPHVLVGLSLAGLAASGFPAALLLLTDKEAGVALLHCPPEVDHCRLQPGQMFPLPSGLLWNPPKLQVSLVPPARQAPEAVDPVQAGWTLAASFMVTGMTTFDERYHPLRLSIRASPCDWGSFGPECEPCHGKCLDCDGPGPSDCLLCRYHLPAAPDTCLDACPTGLFSMAPGAPCACHPSCQSCAPPDLDPNGAFYCHACASGYGLPVGVPRPELCLACHANCSECSVAGDPAACTRCRPGLLLHGSQCLDACPPGFWPDDQDTCQLCTAHCQSCLGPTACETCAPQYFLLGDLCARCDGTCAACDRADACLACQPGLIFLQTDPQAGSLCGSMCAPGEYAGPARCTGCHASCSLCAGAAHQCQVCAAGHRWSGAAPAPGATGTCVACPPSCTGCTPSKCLGCEEGLFLTHGGACVGGCPGGTFGDADTGTCQLCDVSCQECAGPTDAHCSACAPGLDPCITCPGDRALHAGACLAACPPGYHARAEAEAGRVCRPCDSSCATCSDASATECTGCMAPKLLHDGACVGACPPGRLACGVSGKCEDCPAGCAACASALEQPGVGCLASCSSCAGGLVLSARDGRCVAACPAGEFTPDARACATCHASCRTCHAAADRCTSCPDARQWLHVDTGVCLSACLAAGQAPSPVEPVCLLCGSRCTRCTAGPGTPACAILPDGSLDCPPADRCDLCAGAHLLHRAECVPECPAGFFADWQAAVPGCRACHPACGKSCSGPDPADCTRSLPKQRLALGLGIGLGVLFCLLAAAGIVVWVLFRRWRRRTRKPSVDGFSEENATVLNTMVELSLPGSILVSITNDFAPLDEQLGAGTQASVFAARAVGAGISDRLGCPATVAIKQLKAARMTPTQFSLFQNEVALMWLLRDAPNVVRLYGYSEQPPALVMERYQTDLSTLLHSEIPLAEPVLLGIVLQWASGLEAMHLQGIAHCDLKPANIFLTRQPDGAWSAALGDLGTSRSLNTDRSTALINQAPELNAMTARYAAPEVLVAFQRRRPLGAESLLAADIYSAAIMLWECLTRSVPWKGLGFDEIIAAVLADRRPDQAALASGGSRIPLATDLLGLAWDSRPHARPMAAAFRQKCAAWLALL</sequence>
<dbReference type="Pfam" id="PF03061">
    <property type="entry name" value="4HBT"/>
    <property type="match status" value="1"/>
</dbReference>
<keyword evidence="1" id="KW-1133">Transmembrane helix</keyword>
<dbReference type="SMART" id="SM00261">
    <property type="entry name" value="FU"/>
    <property type="match status" value="12"/>
</dbReference>
<proteinExistence type="predicted"/>
<keyword evidence="4" id="KW-1185">Reference proteome</keyword>
<dbReference type="eggNOG" id="KOG0193">
    <property type="taxonomic scope" value="Eukaryota"/>
</dbReference>
<protein>
    <submittedName>
        <fullName evidence="3">TKL protein kinase</fullName>
    </submittedName>
</protein>
<evidence type="ECO:0000259" key="2">
    <source>
        <dbReference type="PROSITE" id="PS50011"/>
    </source>
</evidence>
<organism evidence="3">
    <name type="scientific">Fonticula alba</name>
    <name type="common">Slime mold</name>
    <dbReference type="NCBI Taxonomy" id="691883"/>
    <lineage>
        <taxon>Eukaryota</taxon>
        <taxon>Rotosphaerida</taxon>
        <taxon>Fonticulaceae</taxon>
        <taxon>Fonticula</taxon>
    </lineage>
</organism>
<name>A0A058Z6P6_FONAL</name>
<dbReference type="InterPro" id="IPR008271">
    <property type="entry name" value="Ser/Thr_kinase_AS"/>
</dbReference>
<accession>A0A058Z6P6</accession>
<evidence type="ECO:0000313" key="3">
    <source>
        <dbReference type="EMBL" id="KCV69796.1"/>
    </source>
</evidence>
<keyword evidence="1" id="KW-0472">Membrane</keyword>
<reference evidence="3" key="1">
    <citation type="submission" date="2013-04" db="EMBL/GenBank/DDBJ databases">
        <title>The Genome Sequence of Fonticula alba ATCC 38817.</title>
        <authorList>
            <consortium name="The Broad Institute Genomics Platform"/>
            <person name="Russ C."/>
            <person name="Cuomo C."/>
            <person name="Burger G."/>
            <person name="Gray M.W."/>
            <person name="Holland P.W.H."/>
            <person name="King N."/>
            <person name="Lang F.B.F."/>
            <person name="Roger A.J."/>
            <person name="Ruiz-Trillo I."/>
            <person name="Brown M."/>
            <person name="Walker B."/>
            <person name="Young S."/>
            <person name="Zeng Q."/>
            <person name="Gargeya S."/>
            <person name="Fitzgerald M."/>
            <person name="Haas B."/>
            <person name="Abouelleil A."/>
            <person name="Allen A.W."/>
            <person name="Alvarado L."/>
            <person name="Arachchi H.M."/>
            <person name="Berlin A.M."/>
            <person name="Chapman S.B."/>
            <person name="Gainer-Dewar J."/>
            <person name="Goldberg J."/>
            <person name="Griggs A."/>
            <person name="Gujja S."/>
            <person name="Hansen M."/>
            <person name="Howarth C."/>
            <person name="Imamovic A."/>
            <person name="Ireland A."/>
            <person name="Larimer J."/>
            <person name="McCowan C."/>
            <person name="Murphy C."/>
            <person name="Pearson M."/>
            <person name="Poon T.W."/>
            <person name="Priest M."/>
            <person name="Roberts A."/>
            <person name="Saif S."/>
            <person name="Shea T."/>
            <person name="Sisk P."/>
            <person name="Sykes S."/>
            <person name="Wortman J."/>
            <person name="Nusbaum C."/>
            <person name="Birren B."/>
        </authorList>
    </citation>
    <scope>NUCLEOTIDE SEQUENCE [LARGE SCALE GENOMIC DNA]</scope>
    <source>
        <strain evidence="3">ATCC 38817</strain>
    </source>
</reference>
<dbReference type="PROSITE" id="PS00108">
    <property type="entry name" value="PROTEIN_KINASE_ST"/>
    <property type="match status" value="1"/>
</dbReference>
<dbReference type="Proteomes" id="UP000030693">
    <property type="component" value="Unassembled WGS sequence"/>
</dbReference>
<evidence type="ECO:0000256" key="1">
    <source>
        <dbReference type="SAM" id="Phobius"/>
    </source>
</evidence>
<feature type="transmembrane region" description="Helical" evidence="1">
    <location>
        <begin position="76"/>
        <end position="96"/>
    </location>
</feature>
<dbReference type="Gene3D" id="3.10.129.10">
    <property type="entry name" value="Hotdog Thioesterase"/>
    <property type="match status" value="1"/>
</dbReference>
<dbReference type="OrthoDB" id="4062651at2759"/>
<dbReference type="SUPFAM" id="SSF54637">
    <property type="entry name" value="Thioesterase/thiol ester dehydrase-isomerase"/>
    <property type="match status" value="1"/>
</dbReference>